<dbReference type="InterPro" id="IPR011990">
    <property type="entry name" value="TPR-like_helical_dom_sf"/>
</dbReference>
<keyword evidence="2" id="KW-0812">Transmembrane</keyword>
<gene>
    <name evidence="3" type="ORF">SAMN06309945_2352</name>
</gene>
<feature type="region of interest" description="Disordered" evidence="1">
    <location>
        <begin position="1"/>
        <end position="33"/>
    </location>
</feature>
<organism evidence="3 4">
    <name type="scientific">Okibacterium fritillariae</name>
    <dbReference type="NCBI Taxonomy" id="123320"/>
    <lineage>
        <taxon>Bacteria</taxon>
        <taxon>Bacillati</taxon>
        <taxon>Actinomycetota</taxon>
        <taxon>Actinomycetes</taxon>
        <taxon>Micrococcales</taxon>
        <taxon>Microbacteriaceae</taxon>
        <taxon>Okibacterium</taxon>
    </lineage>
</organism>
<feature type="compositionally biased region" description="Basic and acidic residues" evidence="1">
    <location>
        <begin position="234"/>
        <end position="270"/>
    </location>
</feature>
<evidence type="ECO:0000256" key="2">
    <source>
        <dbReference type="SAM" id="Phobius"/>
    </source>
</evidence>
<feature type="compositionally biased region" description="Low complexity" evidence="1">
    <location>
        <begin position="206"/>
        <end position="220"/>
    </location>
</feature>
<dbReference type="RefSeq" id="WP_079728382.1">
    <property type="nucleotide sequence ID" value="NZ_FUZP01000002.1"/>
</dbReference>
<dbReference type="SUPFAM" id="SSF48452">
    <property type="entry name" value="TPR-like"/>
    <property type="match status" value="1"/>
</dbReference>
<dbReference type="STRING" id="123320.SAMN06309945_2352"/>
<protein>
    <recommendedName>
        <fullName evidence="5">Tetratricopeptide repeat-containing protein</fullName>
    </recommendedName>
</protein>
<sequence length="270" mass="29739">MTLFEHDLQSPQPVSPAHGGPHEPPRRPQPPQHLVRRTRRRLFWWSLPVVLVILAIAWKLVSLQLVTDGAKNDFEAGDYEGSADRSGSLLVGNVIEPWIPYYNRGTALATFQNYTPATDDLGEALTRAPASERCMVRVNLALAWEQQGDAYRGAGYEEGAIRLYETSLAVIRDGAADGCQTDETSRALEQRDTLQTADERVQAKIDQQPPQVLPQPGQDDAQGEGSSGENDPSAEEKLQERGDQAAEEKAQQDAEERGRGGAGRTTDKPW</sequence>
<dbReference type="Gene3D" id="1.25.40.10">
    <property type="entry name" value="Tetratricopeptide repeat domain"/>
    <property type="match status" value="1"/>
</dbReference>
<evidence type="ECO:0008006" key="5">
    <source>
        <dbReference type="Google" id="ProtNLM"/>
    </source>
</evidence>
<dbReference type="Proteomes" id="UP000190857">
    <property type="component" value="Unassembled WGS sequence"/>
</dbReference>
<keyword evidence="2" id="KW-1133">Transmembrane helix</keyword>
<feature type="transmembrane region" description="Helical" evidence="2">
    <location>
        <begin position="42"/>
        <end position="61"/>
    </location>
</feature>
<evidence type="ECO:0000313" key="4">
    <source>
        <dbReference type="Proteomes" id="UP000190857"/>
    </source>
</evidence>
<dbReference type="OrthoDB" id="3712155at2"/>
<keyword evidence="4" id="KW-1185">Reference proteome</keyword>
<keyword evidence="2" id="KW-0472">Membrane</keyword>
<evidence type="ECO:0000256" key="1">
    <source>
        <dbReference type="SAM" id="MobiDB-lite"/>
    </source>
</evidence>
<proteinExistence type="predicted"/>
<name>A0A1T5KKK0_9MICO</name>
<accession>A0A1T5KKK0</accession>
<dbReference type="EMBL" id="FUZP01000002">
    <property type="protein sequence ID" value="SKC64257.1"/>
    <property type="molecule type" value="Genomic_DNA"/>
</dbReference>
<dbReference type="AlphaFoldDB" id="A0A1T5KKK0"/>
<reference evidence="3 4" key="1">
    <citation type="submission" date="2017-02" db="EMBL/GenBank/DDBJ databases">
        <authorList>
            <person name="Peterson S.W."/>
        </authorList>
    </citation>
    <scope>NUCLEOTIDE SEQUENCE [LARGE SCALE GENOMIC DNA]</scope>
    <source>
        <strain evidence="3 4">VKM Ac-2059</strain>
    </source>
</reference>
<feature type="region of interest" description="Disordered" evidence="1">
    <location>
        <begin position="205"/>
        <end position="270"/>
    </location>
</feature>
<evidence type="ECO:0000313" key="3">
    <source>
        <dbReference type="EMBL" id="SKC64257.1"/>
    </source>
</evidence>